<keyword evidence="15" id="KW-1185">Reference proteome</keyword>
<evidence type="ECO:0000313" key="15">
    <source>
        <dbReference type="Proteomes" id="UP000451565"/>
    </source>
</evidence>
<keyword evidence="5 10" id="KW-0812">Transmembrane</keyword>
<protein>
    <submittedName>
        <fullName evidence="14">TonB-dependent receptor</fullName>
    </submittedName>
</protein>
<organism evidence="14 15">
    <name type="scientific">Glaciimonas soli</name>
    <dbReference type="NCBI Taxonomy" id="2590999"/>
    <lineage>
        <taxon>Bacteria</taxon>
        <taxon>Pseudomonadati</taxon>
        <taxon>Pseudomonadota</taxon>
        <taxon>Betaproteobacteria</taxon>
        <taxon>Burkholderiales</taxon>
        <taxon>Oxalobacteraceae</taxon>
        <taxon>Glaciimonas</taxon>
    </lineage>
</organism>
<dbReference type="PROSITE" id="PS52016">
    <property type="entry name" value="TONB_DEPENDENT_REC_3"/>
    <property type="match status" value="1"/>
</dbReference>
<evidence type="ECO:0000256" key="9">
    <source>
        <dbReference type="ARBA" id="ARBA00023237"/>
    </source>
</evidence>
<name>A0A843YTS6_9BURK</name>
<evidence type="ECO:0000256" key="11">
    <source>
        <dbReference type="RuleBase" id="RU003357"/>
    </source>
</evidence>
<keyword evidence="6 11" id="KW-0798">TonB box</keyword>
<dbReference type="InterPro" id="IPR012910">
    <property type="entry name" value="Plug_dom"/>
</dbReference>
<dbReference type="SUPFAM" id="SSF56935">
    <property type="entry name" value="Porins"/>
    <property type="match status" value="1"/>
</dbReference>
<proteinExistence type="inferred from homology"/>
<comment type="caution">
    <text evidence="14">The sequence shown here is derived from an EMBL/GenBank/DDBJ whole genome shotgun (WGS) entry which is preliminary data.</text>
</comment>
<dbReference type="Proteomes" id="UP000451565">
    <property type="component" value="Unassembled WGS sequence"/>
</dbReference>
<comment type="subcellular location">
    <subcellularLocation>
        <location evidence="1 10">Cell outer membrane</location>
        <topology evidence="1 10">Multi-pass membrane protein</topology>
    </subcellularLocation>
</comment>
<dbReference type="RefSeq" id="WP_153236271.1">
    <property type="nucleotide sequence ID" value="NZ_WINI01000011.1"/>
</dbReference>
<dbReference type="InterPro" id="IPR036942">
    <property type="entry name" value="Beta-barrel_TonB_sf"/>
</dbReference>
<dbReference type="InterPro" id="IPR000531">
    <property type="entry name" value="Beta-barrel_TonB"/>
</dbReference>
<dbReference type="Gene3D" id="2.170.130.10">
    <property type="entry name" value="TonB-dependent receptor, plug domain"/>
    <property type="match status" value="1"/>
</dbReference>
<evidence type="ECO:0000256" key="10">
    <source>
        <dbReference type="PROSITE-ProRule" id="PRU01360"/>
    </source>
</evidence>
<evidence type="ECO:0000256" key="6">
    <source>
        <dbReference type="ARBA" id="ARBA00023077"/>
    </source>
</evidence>
<evidence type="ECO:0000259" key="12">
    <source>
        <dbReference type="Pfam" id="PF00593"/>
    </source>
</evidence>
<evidence type="ECO:0000256" key="4">
    <source>
        <dbReference type="ARBA" id="ARBA00022452"/>
    </source>
</evidence>
<keyword evidence="7 10" id="KW-0472">Membrane</keyword>
<evidence type="ECO:0000256" key="2">
    <source>
        <dbReference type="ARBA" id="ARBA00009810"/>
    </source>
</evidence>
<dbReference type="OrthoDB" id="8727862at2"/>
<keyword evidence="9 10" id="KW-0998">Cell outer membrane</keyword>
<evidence type="ECO:0000256" key="7">
    <source>
        <dbReference type="ARBA" id="ARBA00023136"/>
    </source>
</evidence>
<evidence type="ECO:0000256" key="8">
    <source>
        <dbReference type="ARBA" id="ARBA00023170"/>
    </source>
</evidence>
<dbReference type="InterPro" id="IPR037066">
    <property type="entry name" value="Plug_dom_sf"/>
</dbReference>
<feature type="domain" description="TonB-dependent receptor plug" evidence="13">
    <location>
        <begin position="99"/>
        <end position="208"/>
    </location>
</feature>
<dbReference type="Gene3D" id="2.40.170.20">
    <property type="entry name" value="TonB-dependent receptor, beta-barrel domain"/>
    <property type="match status" value="1"/>
</dbReference>
<keyword evidence="4 10" id="KW-1134">Transmembrane beta strand</keyword>
<dbReference type="Pfam" id="PF00593">
    <property type="entry name" value="TonB_dep_Rec_b-barrel"/>
    <property type="match status" value="1"/>
</dbReference>
<dbReference type="NCBIfam" id="TIGR01782">
    <property type="entry name" value="TonB-Xanth-Caul"/>
    <property type="match status" value="1"/>
</dbReference>
<comment type="similarity">
    <text evidence="2 10 11">Belongs to the TonB-dependent receptor family.</text>
</comment>
<dbReference type="Pfam" id="PF07715">
    <property type="entry name" value="Plug"/>
    <property type="match status" value="1"/>
</dbReference>
<feature type="domain" description="TonB-dependent receptor-like beta-barrel" evidence="12">
    <location>
        <begin position="427"/>
        <end position="880"/>
    </location>
</feature>
<dbReference type="AlphaFoldDB" id="A0A843YTS6"/>
<dbReference type="PANTHER" id="PTHR40980">
    <property type="entry name" value="PLUG DOMAIN-CONTAINING PROTEIN"/>
    <property type="match status" value="1"/>
</dbReference>
<evidence type="ECO:0000256" key="5">
    <source>
        <dbReference type="ARBA" id="ARBA00022692"/>
    </source>
</evidence>
<dbReference type="InterPro" id="IPR039426">
    <property type="entry name" value="TonB-dep_rcpt-like"/>
</dbReference>
<dbReference type="EMBL" id="WINI01000011">
    <property type="protein sequence ID" value="MQR02640.1"/>
    <property type="molecule type" value="Genomic_DNA"/>
</dbReference>
<evidence type="ECO:0000313" key="14">
    <source>
        <dbReference type="EMBL" id="MQR02640.1"/>
    </source>
</evidence>
<dbReference type="InterPro" id="IPR010104">
    <property type="entry name" value="TonB_rcpt_bac"/>
</dbReference>
<keyword evidence="8 14" id="KW-0675">Receptor</keyword>
<gene>
    <name evidence="14" type="ORF">GEV47_18340</name>
</gene>
<evidence type="ECO:0000256" key="1">
    <source>
        <dbReference type="ARBA" id="ARBA00004571"/>
    </source>
</evidence>
<sequence>MKFNHNIITQTVDKSGGFGFKLTPLAKSILIICSAFCVNTAFSQPILPVDNDAVTSAESVPPPAATPAPVATFASPDAAIEEVMVLGQRATVVNAIKAQEKAPNIINMLTADEIRKLPDVNVAEAVARLPGISLETDTGEGRFINIRGLDSDLNSTTFAGMRLPPSNPSSPQGSGRAVAMDAIPNGLVGSITVTKTNLPEQDAEALGGSIEISPKTAPLDGKPFFEGHIGSGYENLRGTGITDLSVSMGTRFGGSGENTGGISSYSDHPFSVVFTGAYYEDRRGIDDVENAYIDDGIAPAKALPDIDMRRYQYHRERHGVGLDLGYQPDANNSYYIRGFDSGYTESKENNHLVINLDGNPVVNPNGSITDTATGKKAFQADVTSEKEKIDDQVFMVGGQNKFDGDVLDYRLGYTKGTYNQLYDNVAKFNYGSKTGSVTYDDTGPGNVPVFSVNGANYLNPSNYVLGSYSNQTQLTTDQEWSFATNLKMPVSWGSFDQENIKFGLDTRFRTRDSDNPSYSYPGIPKIPLASVAPGGNTSMYNGLYNIQPLVQTGTVNSLLSSYQTTLASDIQQAEQAHQHGTENVNAAYWQYQMKQGPLGVIAGLRVENTNAKYEANIDETDAAGNDVYTPVTTSRNYTNFFPSAQARYELDKDTLLRATFSTSIARPGFQQINPSVVVSDSDNTISTGNPNLKPTTANSFDLSFEKYLPHAGILSFGVFDKQIKNYIVATNYNEVFQDGNTQYPGLSGVTAVSSWVNTDSGFARGIEVNCVEKFKGLPDFWSGFGINANYTYNNSGTTIHPGITSMLPSTSRNNANFEVFYERDSLQLRLGANYVSSSLWAIGANATTPDTFADSRLQFDFGSTYIVNSNYSIYFSAKNISNTPLKFYEGTPDRPIQREFYGRTFLAGLNFTL</sequence>
<evidence type="ECO:0000256" key="3">
    <source>
        <dbReference type="ARBA" id="ARBA00022448"/>
    </source>
</evidence>
<dbReference type="GO" id="GO:0009279">
    <property type="term" value="C:cell outer membrane"/>
    <property type="evidence" value="ECO:0007669"/>
    <property type="project" value="UniProtKB-SubCell"/>
</dbReference>
<accession>A0A843YTS6</accession>
<dbReference type="PANTHER" id="PTHR40980:SF4">
    <property type="entry name" value="TONB-DEPENDENT RECEPTOR-LIKE BETA-BARREL DOMAIN-CONTAINING PROTEIN"/>
    <property type="match status" value="1"/>
</dbReference>
<evidence type="ECO:0000259" key="13">
    <source>
        <dbReference type="Pfam" id="PF07715"/>
    </source>
</evidence>
<reference evidence="14 15" key="1">
    <citation type="submission" date="2019-10" db="EMBL/GenBank/DDBJ databases">
        <title>Glaciimonas soli sp. nov., a psychrophilic bacterium isolated from the forest soil of a high elevation mountain in Taiwan.</title>
        <authorList>
            <person name="Wang L.-T."/>
            <person name="Shieh W.Y."/>
        </authorList>
    </citation>
    <scope>NUCLEOTIDE SEQUENCE [LARGE SCALE GENOMIC DNA]</scope>
    <source>
        <strain evidence="14 15">GS1</strain>
    </source>
</reference>
<keyword evidence="3 10" id="KW-0813">Transport</keyword>